<comment type="caution">
    <text evidence="2">The sequence shown here is derived from an EMBL/GenBank/DDBJ whole genome shotgun (WGS) entry which is preliminary data.</text>
</comment>
<proteinExistence type="predicted"/>
<keyword evidence="3" id="KW-1185">Reference proteome</keyword>
<accession>A0AAD4NX37</accession>
<dbReference type="GO" id="GO:0010099">
    <property type="term" value="P:regulation of photomorphogenesis"/>
    <property type="evidence" value="ECO:0007669"/>
    <property type="project" value="InterPro"/>
</dbReference>
<evidence type="ECO:0000313" key="3">
    <source>
        <dbReference type="Proteomes" id="UP001190926"/>
    </source>
</evidence>
<dbReference type="InterPro" id="IPR037476">
    <property type="entry name" value="PCH1"/>
</dbReference>
<gene>
    <name evidence="2" type="ORF">C2S53_016453</name>
</gene>
<dbReference type="PANTHER" id="PTHR36062">
    <property type="entry name" value="OS01G0687300 PROTEIN"/>
    <property type="match status" value="1"/>
</dbReference>
<organism evidence="2 3">
    <name type="scientific">Perilla frutescens var. hirtella</name>
    <name type="common">Perilla citriodora</name>
    <name type="synonym">Perilla setoyensis</name>
    <dbReference type="NCBI Taxonomy" id="608512"/>
    <lineage>
        <taxon>Eukaryota</taxon>
        <taxon>Viridiplantae</taxon>
        <taxon>Streptophyta</taxon>
        <taxon>Embryophyta</taxon>
        <taxon>Tracheophyta</taxon>
        <taxon>Spermatophyta</taxon>
        <taxon>Magnoliopsida</taxon>
        <taxon>eudicotyledons</taxon>
        <taxon>Gunneridae</taxon>
        <taxon>Pentapetalae</taxon>
        <taxon>asterids</taxon>
        <taxon>lamiids</taxon>
        <taxon>Lamiales</taxon>
        <taxon>Lamiaceae</taxon>
        <taxon>Nepetoideae</taxon>
        <taxon>Elsholtzieae</taxon>
        <taxon>Perilla</taxon>
    </lineage>
</organism>
<dbReference type="PANTHER" id="PTHR36062:SF1">
    <property type="entry name" value="OS01G0687300 PROTEIN"/>
    <property type="match status" value="1"/>
</dbReference>
<protein>
    <submittedName>
        <fullName evidence="2">Uncharacterized protein</fullName>
    </submittedName>
</protein>
<feature type="region of interest" description="Disordered" evidence="1">
    <location>
        <begin position="517"/>
        <end position="568"/>
    </location>
</feature>
<evidence type="ECO:0000313" key="2">
    <source>
        <dbReference type="EMBL" id="KAH6755241.1"/>
    </source>
</evidence>
<reference evidence="2 3" key="1">
    <citation type="journal article" date="2021" name="Nat. Commun.">
        <title>Incipient diploidization of the medicinal plant Perilla within 10,000 years.</title>
        <authorList>
            <person name="Zhang Y."/>
            <person name="Shen Q."/>
            <person name="Leng L."/>
            <person name="Zhang D."/>
            <person name="Chen S."/>
            <person name="Shi Y."/>
            <person name="Ning Z."/>
            <person name="Chen S."/>
        </authorList>
    </citation>
    <scope>NUCLEOTIDE SEQUENCE [LARGE SCALE GENOMIC DNA]</scope>
    <source>
        <strain evidence="3">cv. PC099</strain>
    </source>
</reference>
<dbReference type="EMBL" id="SDAM02029621">
    <property type="protein sequence ID" value="KAH6755241.1"/>
    <property type="molecule type" value="Genomic_DNA"/>
</dbReference>
<dbReference type="Proteomes" id="UP001190926">
    <property type="component" value="Unassembled WGS sequence"/>
</dbReference>
<evidence type="ECO:0000256" key="1">
    <source>
        <dbReference type="SAM" id="MobiDB-lite"/>
    </source>
</evidence>
<name>A0AAD4NX37_PERFH</name>
<dbReference type="AlphaFoldDB" id="A0AAD4NX37"/>
<sequence length="666" mass="74012">MLNGGVVQLVNDTNKRSKQALQPYQSLWLSHWKRTGSDAAGETSSPNAFRSEELDYVSHKDGLTKGLEASLRSASRTFEIGDDAIKVGSKSLGNDRMLGSLFKNDQDADGMQALSPDLAQSLEGCRVVDHRSRIQLASLVPCTVVANGIPSRGCNSVGADVSDNPPKWMGTRIAMEDSLFGLNPLQESLVESSSHIFPHKSDKGKAAEGDAYMRMVEHERCYGRRQTDLLCERKVGSPSQSDNSLDECLRESVSCDHCLSMINRGWFLKMHKCSGIKLLPSESNSSEEYERKKSHNDCYSQLKLQNCVHGVGTMRIFSAVDVSEGTLAGFPRFFQTNNDLLITKKTDVNVFKENATFRSKKVTTKINRNMSEVKDCIRDVKASKVTIMNELSNEIDTMEMDSFKEKKSKKNLHSASNSTASTKAFNMKSNEGVSSRKVGHGLLNNKLPDINLELPALTGAASLPRNTCPSSSKTLSVESDKLIENVKQQHKLKYNFSLDELTSVDAGNRWVKRLKLSSSNSSVEGTKRSDQNSSLSHERKSKLFNGIPKSNIPRSKPNLRKHHDEGSLVSNLSKKDADHLIEDPKDKGKTLLLSHAWIQRWMHTGPRKMEKNSEMEVICEAESSKVHKEQFPSIAAMALMGKVLTCSEQCELQKKGSFTVWNTKTL</sequence>